<dbReference type="PANTHER" id="PTHR30466:SF1">
    <property type="entry name" value="FMN REDUCTASE (NADH) RUTF"/>
    <property type="match status" value="1"/>
</dbReference>
<dbReference type="InterPro" id="IPR012349">
    <property type="entry name" value="Split_barrel_FMN-bd"/>
</dbReference>
<keyword evidence="1" id="KW-0560">Oxidoreductase</keyword>
<feature type="domain" description="Flavin reductase like" evidence="2">
    <location>
        <begin position="32"/>
        <end position="180"/>
    </location>
</feature>
<gene>
    <name evidence="3" type="ORF">DAMO_0953</name>
</gene>
<protein>
    <recommendedName>
        <fullName evidence="2">Flavin reductase like domain-containing protein</fullName>
    </recommendedName>
</protein>
<dbReference type="GO" id="GO:0042602">
    <property type="term" value="F:riboflavin reductase (NADPH) activity"/>
    <property type="evidence" value="ECO:0007669"/>
    <property type="project" value="TreeGrafter"/>
</dbReference>
<organism evidence="3 4">
    <name type="scientific">Methylomirabilis oxygeniifera</name>
    <dbReference type="NCBI Taxonomy" id="671143"/>
    <lineage>
        <taxon>Bacteria</taxon>
        <taxon>Candidatus Methylomirabilota</taxon>
        <taxon>Candidatus Methylomirabilia</taxon>
        <taxon>Candidatus Methylomirabilales</taxon>
        <taxon>Candidatus Methylomirabilaceae</taxon>
        <taxon>Candidatus Methylomirabilis</taxon>
    </lineage>
</organism>
<dbReference type="Pfam" id="PF01613">
    <property type="entry name" value="Flavin_Reduct"/>
    <property type="match status" value="1"/>
</dbReference>
<dbReference type="AlphaFoldDB" id="D5MMC8"/>
<name>D5MMC8_METO1</name>
<dbReference type="InterPro" id="IPR050268">
    <property type="entry name" value="NADH-dep_flavin_reductase"/>
</dbReference>
<sequence>MHKGLRQDNLSWSVLTQIEEGPMDANSVAAVFGKLDFEIFVLTAAHQDRCSGQIVCWVVPATIVPQVPRLLVGIGRTTFTRELIEKSQRFALNLLGKDQWPLVTHFGFRSGRDVDKFATLPFERGVTGSPILSGTVGYLECEVRDVLDAGAHLFYLADVIEGKIVADRTPLCLHHLPDVLPQEDFATMRRLLERDAQCNLGLLKK</sequence>
<evidence type="ECO:0000313" key="4">
    <source>
        <dbReference type="Proteomes" id="UP000006898"/>
    </source>
</evidence>
<dbReference type="Proteomes" id="UP000006898">
    <property type="component" value="Chromosome"/>
</dbReference>
<dbReference type="SUPFAM" id="SSF50475">
    <property type="entry name" value="FMN-binding split barrel"/>
    <property type="match status" value="1"/>
</dbReference>
<dbReference type="SMART" id="SM00903">
    <property type="entry name" value="Flavin_Reduct"/>
    <property type="match status" value="1"/>
</dbReference>
<dbReference type="PANTHER" id="PTHR30466">
    <property type="entry name" value="FLAVIN REDUCTASE"/>
    <property type="match status" value="1"/>
</dbReference>
<evidence type="ECO:0000313" key="3">
    <source>
        <dbReference type="EMBL" id="CBE68014.1"/>
    </source>
</evidence>
<evidence type="ECO:0000256" key="1">
    <source>
        <dbReference type="ARBA" id="ARBA00023002"/>
    </source>
</evidence>
<reference evidence="3 4" key="1">
    <citation type="journal article" date="2010" name="Nature">
        <title>Nitrite-driven anaerobic methane oxidation by oxygenic bacteria.</title>
        <authorList>
            <person name="Ettwig K.F."/>
            <person name="Butler M.K."/>
            <person name="Le Paslier D."/>
            <person name="Pelletier E."/>
            <person name="Mangenot S."/>
            <person name="Kuypers M.M.M."/>
            <person name="Schreiber F."/>
            <person name="Dutilh B.E."/>
            <person name="Zedelius J."/>
            <person name="de Beer D."/>
            <person name="Gloerich J."/>
            <person name="Wessels H.J.C.T."/>
            <person name="van Allen T."/>
            <person name="Luesken F."/>
            <person name="Wu M."/>
            <person name="van de Pas-Schoonen K.T."/>
            <person name="Op den Camp H.J.M."/>
            <person name="Janssen-Megens E.M."/>
            <person name="Francoijs K-J."/>
            <person name="Stunnenberg H."/>
            <person name="Weissenbach J."/>
            <person name="Jetten M.S.M."/>
            <person name="Strous M."/>
        </authorList>
    </citation>
    <scope>NUCLEOTIDE SEQUENCE [LARGE SCALE GENOMIC DNA]</scope>
</reference>
<dbReference type="InterPro" id="IPR002563">
    <property type="entry name" value="Flavin_Rdtase-like_dom"/>
</dbReference>
<dbReference type="KEGG" id="mox:DAMO_0953"/>
<dbReference type="HOGENOM" id="CLU_059021_1_2_0"/>
<proteinExistence type="predicted"/>
<accession>D5MMC8</accession>
<dbReference type="Gene3D" id="2.30.110.10">
    <property type="entry name" value="Electron Transport, Fmn-binding Protein, Chain A"/>
    <property type="match status" value="1"/>
</dbReference>
<dbReference type="STRING" id="671143.DAMO_0953"/>
<dbReference type="eggNOG" id="COG1853">
    <property type="taxonomic scope" value="Bacteria"/>
</dbReference>
<dbReference type="GO" id="GO:0010181">
    <property type="term" value="F:FMN binding"/>
    <property type="evidence" value="ECO:0007669"/>
    <property type="project" value="InterPro"/>
</dbReference>
<dbReference type="EMBL" id="FP565575">
    <property type="protein sequence ID" value="CBE68014.1"/>
    <property type="molecule type" value="Genomic_DNA"/>
</dbReference>
<evidence type="ECO:0000259" key="2">
    <source>
        <dbReference type="SMART" id="SM00903"/>
    </source>
</evidence>